<proteinExistence type="predicted"/>
<keyword evidence="3" id="KW-1185">Reference proteome</keyword>
<sequence>MSPREDQDGDCLRLVAGKVSWATSGLIVGFTSSHNTSFSTRLYKQAPLAQQLGPSLHQPRSSDLLDAIDEL</sequence>
<name>A0A9W9X5M0_9EURO</name>
<evidence type="ECO:0000313" key="3">
    <source>
        <dbReference type="Proteomes" id="UP001148312"/>
    </source>
</evidence>
<dbReference type="RefSeq" id="XP_056789662.1">
    <property type="nucleotide sequence ID" value="XM_056934468.1"/>
</dbReference>
<dbReference type="GeneID" id="81624717"/>
<evidence type="ECO:0000256" key="1">
    <source>
        <dbReference type="SAM" id="MobiDB-lite"/>
    </source>
</evidence>
<dbReference type="EMBL" id="JAPWDQ010000005">
    <property type="protein sequence ID" value="KAJ5484878.1"/>
    <property type="molecule type" value="Genomic_DNA"/>
</dbReference>
<reference evidence="2" key="1">
    <citation type="submission" date="2022-12" db="EMBL/GenBank/DDBJ databases">
        <authorList>
            <person name="Petersen C."/>
        </authorList>
    </citation>
    <scope>NUCLEOTIDE SEQUENCE</scope>
    <source>
        <strain evidence="2">IBT 30728</strain>
    </source>
</reference>
<gene>
    <name evidence="2" type="ORF">N7539_004866</name>
</gene>
<comment type="caution">
    <text evidence="2">The sequence shown here is derived from an EMBL/GenBank/DDBJ whole genome shotgun (WGS) entry which is preliminary data.</text>
</comment>
<dbReference type="AlphaFoldDB" id="A0A9W9X5M0"/>
<protein>
    <submittedName>
        <fullName evidence="2">Uncharacterized protein</fullName>
    </submittedName>
</protein>
<evidence type="ECO:0000313" key="2">
    <source>
        <dbReference type="EMBL" id="KAJ5484878.1"/>
    </source>
</evidence>
<feature type="region of interest" description="Disordered" evidence="1">
    <location>
        <begin position="52"/>
        <end position="71"/>
    </location>
</feature>
<dbReference type="Proteomes" id="UP001148312">
    <property type="component" value="Unassembled WGS sequence"/>
</dbReference>
<accession>A0A9W9X5M0</accession>
<reference evidence="2" key="2">
    <citation type="journal article" date="2023" name="IMA Fungus">
        <title>Comparative genomic study of the Penicillium genus elucidates a diverse pangenome and 15 lateral gene transfer events.</title>
        <authorList>
            <person name="Petersen C."/>
            <person name="Sorensen T."/>
            <person name="Nielsen M.R."/>
            <person name="Sondergaard T.E."/>
            <person name="Sorensen J.L."/>
            <person name="Fitzpatrick D.A."/>
            <person name="Frisvad J.C."/>
            <person name="Nielsen K.L."/>
        </authorList>
    </citation>
    <scope>NUCLEOTIDE SEQUENCE</scope>
    <source>
        <strain evidence="2">IBT 30728</strain>
    </source>
</reference>
<organism evidence="2 3">
    <name type="scientific">Penicillium diatomitis</name>
    <dbReference type="NCBI Taxonomy" id="2819901"/>
    <lineage>
        <taxon>Eukaryota</taxon>
        <taxon>Fungi</taxon>
        <taxon>Dikarya</taxon>
        <taxon>Ascomycota</taxon>
        <taxon>Pezizomycotina</taxon>
        <taxon>Eurotiomycetes</taxon>
        <taxon>Eurotiomycetidae</taxon>
        <taxon>Eurotiales</taxon>
        <taxon>Aspergillaceae</taxon>
        <taxon>Penicillium</taxon>
    </lineage>
</organism>